<evidence type="ECO:0000256" key="3">
    <source>
        <dbReference type="ARBA" id="ARBA00023002"/>
    </source>
</evidence>
<dbReference type="GO" id="GO:0005506">
    <property type="term" value="F:iron ion binding"/>
    <property type="evidence" value="ECO:0007669"/>
    <property type="project" value="InterPro"/>
</dbReference>
<dbReference type="GO" id="GO:0020037">
    <property type="term" value="F:heme binding"/>
    <property type="evidence" value="ECO:0007669"/>
    <property type="project" value="InterPro"/>
</dbReference>
<dbReference type="HOGENOM" id="CLU_001570_2_4_1"/>
<keyword evidence="2 5" id="KW-0479">Metal-binding</keyword>
<protein>
    <recommendedName>
        <fullName evidence="8">Cytochrome P450</fullName>
    </recommendedName>
</protein>
<dbReference type="Proteomes" id="UP000019478">
    <property type="component" value="Unassembled WGS sequence"/>
</dbReference>
<proteinExistence type="inferred from homology"/>
<dbReference type="GO" id="GO:0016705">
    <property type="term" value="F:oxidoreductase activity, acting on paired donors, with incorporation or reduction of molecular oxygen"/>
    <property type="evidence" value="ECO:0007669"/>
    <property type="project" value="InterPro"/>
</dbReference>
<evidence type="ECO:0000256" key="4">
    <source>
        <dbReference type="ARBA" id="ARBA00023004"/>
    </source>
</evidence>
<dbReference type="PANTHER" id="PTHR46300">
    <property type="entry name" value="P450, PUTATIVE (EUROFUNG)-RELATED-RELATED"/>
    <property type="match status" value="1"/>
</dbReference>
<comment type="cofactor">
    <cofactor evidence="5">
        <name>heme</name>
        <dbReference type="ChEBI" id="CHEBI:30413"/>
    </cofactor>
</comment>
<dbReference type="Pfam" id="PF00067">
    <property type="entry name" value="p450"/>
    <property type="match status" value="1"/>
</dbReference>
<dbReference type="InterPro" id="IPR001128">
    <property type="entry name" value="Cyt_P450"/>
</dbReference>
<keyword evidence="7" id="KW-1185">Reference proteome</keyword>
<dbReference type="OrthoDB" id="1055148at2759"/>
<gene>
    <name evidence="6" type="ORF">A1O3_07039</name>
</gene>
<keyword evidence="4 5" id="KW-0408">Iron</keyword>
<evidence type="ECO:0000313" key="7">
    <source>
        <dbReference type="Proteomes" id="UP000019478"/>
    </source>
</evidence>
<organism evidence="6 7">
    <name type="scientific">Capronia epimyces CBS 606.96</name>
    <dbReference type="NCBI Taxonomy" id="1182542"/>
    <lineage>
        <taxon>Eukaryota</taxon>
        <taxon>Fungi</taxon>
        <taxon>Dikarya</taxon>
        <taxon>Ascomycota</taxon>
        <taxon>Pezizomycotina</taxon>
        <taxon>Eurotiomycetes</taxon>
        <taxon>Chaetothyriomycetidae</taxon>
        <taxon>Chaetothyriales</taxon>
        <taxon>Herpotrichiellaceae</taxon>
        <taxon>Capronia</taxon>
    </lineage>
</organism>
<dbReference type="eggNOG" id="KOG0156">
    <property type="taxonomic scope" value="Eukaryota"/>
</dbReference>
<evidence type="ECO:0008006" key="8">
    <source>
        <dbReference type="Google" id="ProtNLM"/>
    </source>
</evidence>
<dbReference type="SUPFAM" id="SSF48264">
    <property type="entry name" value="Cytochrome P450"/>
    <property type="match status" value="1"/>
</dbReference>
<dbReference type="GO" id="GO:0004497">
    <property type="term" value="F:monooxygenase activity"/>
    <property type="evidence" value="ECO:0007669"/>
    <property type="project" value="InterPro"/>
</dbReference>
<dbReference type="PRINTS" id="PR00463">
    <property type="entry name" value="EP450I"/>
</dbReference>
<dbReference type="InterPro" id="IPR002401">
    <property type="entry name" value="Cyt_P450_E_grp-I"/>
</dbReference>
<dbReference type="RefSeq" id="XP_007735343.1">
    <property type="nucleotide sequence ID" value="XM_007737153.1"/>
</dbReference>
<dbReference type="GeneID" id="19171143"/>
<comment type="caution">
    <text evidence="6">The sequence shown here is derived from an EMBL/GenBank/DDBJ whole genome shotgun (WGS) entry which is preliminary data.</text>
</comment>
<name>W9XTT5_9EURO</name>
<dbReference type="STRING" id="1182542.W9XTT5"/>
<evidence type="ECO:0000256" key="1">
    <source>
        <dbReference type="ARBA" id="ARBA00010617"/>
    </source>
</evidence>
<feature type="binding site" description="axial binding residue" evidence="5">
    <location>
        <position position="449"/>
    </location>
    <ligand>
        <name>heme</name>
        <dbReference type="ChEBI" id="CHEBI:30413"/>
    </ligand>
    <ligandPart>
        <name>Fe</name>
        <dbReference type="ChEBI" id="CHEBI:18248"/>
    </ligandPart>
</feature>
<dbReference type="InterPro" id="IPR050364">
    <property type="entry name" value="Cytochrome_P450_fung"/>
</dbReference>
<sequence>MFESLPTNSFCAGLVLAVLVFGLWLYGTSSDIPKIQGIPEMPSAMPFIGHLHLHAGASGVNDAALWSSWSRRCGSDLLQVKFGRNRVVVANSFNAVREVFVTNGHLTSARPRQYVFEKYIGYDLGSHSLDENYKQQRLAGLKALKPIEWPKFYPGLEKEGDRLIVNLAELGNYGKTPINPLKMMQIVAMNLGFQTTFGKTFDDANDPWLREYIDNAMIITTVRGASNTWSDFVPLLRLSPKFRRMAKAGEAASKKRSRMIGEVLQDLQTRLNNGERPDCIAASVLTDGDNKLTLPNAIKCCTSMLQGGTESLPSHICAGLGGLISPEGEKMQEKAYADILEHYPDGDAADHAFNEEKVPYLVALYKEILRNYVVLPFSLPHEASSDIHLKSGVVIPKGTRLYMNSEAANHDETFFGPTVDAFEPGRWLDPELNNTALNFFSYGIGPRVCPAWSIANRMMYGLLLRMILAFDMKMDPCDPPPTSWRTFGRTPSGVLNAPKMFNVRFVPRNEEKLRAEVEELKKKLVGSRPSGQC</sequence>
<evidence type="ECO:0000313" key="6">
    <source>
        <dbReference type="EMBL" id="EXJ80755.1"/>
    </source>
</evidence>
<dbReference type="InterPro" id="IPR036396">
    <property type="entry name" value="Cyt_P450_sf"/>
</dbReference>
<evidence type="ECO:0000256" key="2">
    <source>
        <dbReference type="ARBA" id="ARBA00022723"/>
    </source>
</evidence>
<reference evidence="6 7" key="1">
    <citation type="submission" date="2013-03" db="EMBL/GenBank/DDBJ databases">
        <title>The Genome Sequence of Capronia epimyces CBS 606.96.</title>
        <authorList>
            <consortium name="The Broad Institute Genomics Platform"/>
            <person name="Cuomo C."/>
            <person name="de Hoog S."/>
            <person name="Gorbushina A."/>
            <person name="Walker B."/>
            <person name="Young S.K."/>
            <person name="Zeng Q."/>
            <person name="Gargeya S."/>
            <person name="Fitzgerald M."/>
            <person name="Haas B."/>
            <person name="Abouelleil A."/>
            <person name="Allen A.W."/>
            <person name="Alvarado L."/>
            <person name="Arachchi H.M."/>
            <person name="Berlin A.M."/>
            <person name="Chapman S.B."/>
            <person name="Gainer-Dewar J."/>
            <person name="Goldberg J."/>
            <person name="Griggs A."/>
            <person name="Gujja S."/>
            <person name="Hansen M."/>
            <person name="Howarth C."/>
            <person name="Imamovic A."/>
            <person name="Ireland A."/>
            <person name="Larimer J."/>
            <person name="McCowan C."/>
            <person name="Murphy C."/>
            <person name="Pearson M."/>
            <person name="Poon T.W."/>
            <person name="Priest M."/>
            <person name="Roberts A."/>
            <person name="Saif S."/>
            <person name="Shea T."/>
            <person name="Sisk P."/>
            <person name="Sykes S."/>
            <person name="Wortman J."/>
            <person name="Nusbaum C."/>
            <person name="Birren B."/>
        </authorList>
    </citation>
    <scope>NUCLEOTIDE SEQUENCE [LARGE SCALE GENOMIC DNA]</scope>
    <source>
        <strain evidence="6 7">CBS 606.96</strain>
    </source>
</reference>
<dbReference type="EMBL" id="AMGY01000006">
    <property type="protein sequence ID" value="EXJ80755.1"/>
    <property type="molecule type" value="Genomic_DNA"/>
</dbReference>
<dbReference type="PANTHER" id="PTHR46300:SF9">
    <property type="entry name" value="P450, PUTATIVE-RELATED"/>
    <property type="match status" value="1"/>
</dbReference>
<keyword evidence="5" id="KW-0349">Heme</keyword>
<keyword evidence="3" id="KW-0560">Oxidoreductase</keyword>
<comment type="similarity">
    <text evidence="1">Belongs to the cytochrome P450 family.</text>
</comment>
<accession>W9XTT5</accession>
<evidence type="ECO:0000256" key="5">
    <source>
        <dbReference type="PIRSR" id="PIRSR602401-1"/>
    </source>
</evidence>
<dbReference type="Gene3D" id="1.10.630.10">
    <property type="entry name" value="Cytochrome P450"/>
    <property type="match status" value="1"/>
</dbReference>
<dbReference type="AlphaFoldDB" id="W9XTT5"/>